<keyword evidence="2" id="KW-0472">Membrane</keyword>
<accession>A0A8A7KHZ4</accession>
<dbReference type="Gene3D" id="1.25.40.10">
    <property type="entry name" value="Tetratricopeptide repeat domain"/>
    <property type="match status" value="1"/>
</dbReference>
<evidence type="ECO:0000313" key="3">
    <source>
        <dbReference type="EMBL" id="QTL99408.1"/>
    </source>
</evidence>
<keyword evidence="2" id="KW-1133">Transmembrane helix</keyword>
<dbReference type="Pfam" id="PF13181">
    <property type="entry name" value="TPR_8"/>
    <property type="match status" value="1"/>
</dbReference>
<dbReference type="InterPro" id="IPR011990">
    <property type="entry name" value="TPR-like_helical_dom_sf"/>
</dbReference>
<reference evidence="3" key="1">
    <citation type="submission" date="2019-12" db="EMBL/GenBank/DDBJ databases">
        <authorList>
            <person name="zhang j."/>
            <person name="sun C.M."/>
        </authorList>
    </citation>
    <scope>NUCLEOTIDE SEQUENCE</scope>
    <source>
        <strain evidence="3">NS-1</strain>
    </source>
</reference>
<dbReference type="SUPFAM" id="SSF48452">
    <property type="entry name" value="TPR-like"/>
    <property type="match status" value="1"/>
</dbReference>
<proteinExistence type="predicted"/>
<dbReference type="InterPro" id="IPR019734">
    <property type="entry name" value="TPR_rpt"/>
</dbReference>
<dbReference type="RefSeq" id="WP_230867756.1">
    <property type="nucleotide sequence ID" value="NZ_CP046640.1"/>
</dbReference>
<feature type="repeat" description="TPR" evidence="1">
    <location>
        <begin position="207"/>
        <end position="240"/>
    </location>
</feature>
<gene>
    <name evidence="3" type="ORF">GM661_16305</name>
</gene>
<evidence type="ECO:0000256" key="1">
    <source>
        <dbReference type="PROSITE-ProRule" id="PRU00339"/>
    </source>
</evidence>
<dbReference type="Proteomes" id="UP000665020">
    <property type="component" value="Chromosome"/>
</dbReference>
<evidence type="ECO:0000256" key="2">
    <source>
        <dbReference type="SAM" id="Phobius"/>
    </source>
</evidence>
<keyword evidence="4" id="KW-1185">Reference proteome</keyword>
<keyword evidence="1" id="KW-0802">TPR repeat</keyword>
<organism evidence="3 4">
    <name type="scientific">Iocasia fonsfrigidae</name>
    <dbReference type="NCBI Taxonomy" id="2682810"/>
    <lineage>
        <taxon>Bacteria</taxon>
        <taxon>Bacillati</taxon>
        <taxon>Bacillota</taxon>
        <taxon>Clostridia</taxon>
        <taxon>Halanaerobiales</taxon>
        <taxon>Halanaerobiaceae</taxon>
        <taxon>Iocasia</taxon>
    </lineage>
</organism>
<dbReference type="EMBL" id="CP046640">
    <property type="protein sequence ID" value="QTL99408.1"/>
    <property type="molecule type" value="Genomic_DNA"/>
</dbReference>
<feature type="transmembrane region" description="Helical" evidence="2">
    <location>
        <begin position="7"/>
        <end position="25"/>
    </location>
</feature>
<protein>
    <submittedName>
        <fullName evidence="3">Tetratricopeptide repeat protein</fullName>
    </submittedName>
</protein>
<dbReference type="KEGG" id="ifn:GM661_16305"/>
<sequence>MIKLKNYKFILVLIMFLTIVISLNMEAKDNNLEQGKDLFFQAREDYYNGDNDIEKLIETAGQSNFYLEKVNNDDQKYLWQGQVEFLIAEMYEVKGEPRKAARHFENSSELALKSIKKNKKLSEAHRLLADTYMRLMEYKGVIYLMTSGPKAVKLLQKAVKLDKENYTAFNSLGIYYINAPKIGGGDIDKGITMFQKALDSKDKFDNFISYIWIANAYIKLKDKDQAIDSAKQALKIYPANKWAEDILKEAKEI</sequence>
<evidence type="ECO:0000313" key="4">
    <source>
        <dbReference type="Proteomes" id="UP000665020"/>
    </source>
</evidence>
<dbReference type="AlphaFoldDB" id="A0A8A7KHZ4"/>
<name>A0A8A7KHZ4_9FIRM</name>
<dbReference type="PROSITE" id="PS50005">
    <property type="entry name" value="TPR"/>
    <property type="match status" value="1"/>
</dbReference>
<dbReference type="SMART" id="SM00028">
    <property type="entry name" value="TPR"/>
    <property type="match status" value="4"/>
</dbReference>
<keyword evidence="2" id="KW-0812">Transmembrane</keyword>